<feature type="non-terminal residue" evidence="2">
    <location>
        <position position="62"/>
    </location>
</feature>
<evidence type="ECO:0000256" key="1">
    <source>
        <dbReference type="SAM" id="MobiDB-lite"/>
    </source>
</evidence>
<evidence type="ECO:0000313" key="2">
    <source>
        <dbReference type="EMBL" id="JAP07545.1"/>
    </source>
</evidence>
<accession>A0A0V0GIJ6</accession>
<organism evidence="2">
    <name type="scientific">Solanum chacoense</name>
    <name type="common">Chaco potato</name>
    <dbReference type="NCBI Taxonomy" id="4108"/>
    <lineage>
        <taxon>Eukaryota</taxon>
        <taxon>Viridiplantae</taxon>
        <taxon>Streptophyta</taxon>
        <taxon>Embryophyta</taxon>
        <taxon>Tracheophyta</taxon>
        <taxon>Spermatophyta</taxon>
        <taxon>Magnoliopsida</taxon>
        <taxon>eudicotyledons</taxon>
        <taxon>Gunneridae</taxon>
        <taxon>Pentapetalae</taxon>
        <taxon>asterids</taxon>
        <taxon>lamiids</taxon>
        <taxon>Solanales</taxon>
        <taxon>Solanaceae</taxon>
        <taxon>Solanoideae</taxon>
        <taxon>Solaneae</taxon>
        <taxon>Solanum</taxon>
    </lineage>
</organism>
<dbReference type="AlphaFoldDB" id="A0A0V0GIJ6"/>
<proteinExistence type="predicted"/>
<protein>
    <submittedName>
        <fullName evidence="2">Putative ovule protein</fullName>
    </submittedName>
</protein>
<reference evidence="2" key="1">
    <citation type="submission" date="2015-12" db="EMBL/GenBank/DDBJ databases">
        <title>Gene expression during late stages of embryo sac development: a critical building block for successful pollen-pistil interactions.</title>
        <authorList>
            <person name="Liu Y."/>
            <person name="Joly V."/>
            <person name="Sabar M."/>
            <person name="Matton D.P."/>
        </authorList>
    </citation>
    <scope>NUCLEOTIDE SEQUENCE</scope>
</reference>
<feature type="compositionally biased region" description="Basic residues" evidence="1">
    <location>
        <begin position="30"/>
        <end position="44"/>
    </location>
</feature>
<dbReference type="EMBL" id="GEDG01038527">
    <property type="protein sequence ID" value="JAP07545.1"/>
    <property type="molecule type" value="Transcribed_RNA"/>
</dbReference>
<name>A0A0V0GIJ6_SOLCH</name>
<sequence length="62" mass="6934">MHLRDQIITGAVVLPCVHPKGSGCGFPLSSKKKKKKNLKKKKKNREWGGIVGGSKRFCRDEK</sequence>
<feature type="region of interest" description="Disordered" evidence="1">
    <location>
        <begin position="27"/>
        <end position="51"/>
    </location>
</feature>